<keyword evidence="2" id="KW-0472">Membrane</keyword>
<evidence type="ECO:0000256" key="1">
    <source>
        <dbReference type="SAM" id="Coils"/>
    </source>
</evidence>
<dbReference type="AlphaFoldDB" id="A0A2M7FCS8"/>
<proteinExistence type="predicted"/>
<evidence type="ECO:0000313" key="4">
    <source>
        <dbReference type="Proteomes" id="UP000228497"/>
    </source>
</evidence>
<organism evidence="3 4">
    <name type="scientific">Candidatus Kaiserbacteria bacterium CG17_big_fil_post_rev_8_21_14_2_50_51_7</name>
    <dbReference type="NCBI Taxonomy" id="1974613"/>
    <lineage>
        <taxon>Bacteria</taxon>
        <taxon>Candidatus Kaiseribacteriota</taxon>
    </lineage>
</organism>
<sequence length="113" mass="12582">MTMGILTYVKIGAAVAILLVAGYFIYQYKHMQAVIAKQQEQIVALELRAEVIEKAQAATDAFMKKKTVVQIRVVKEKANIERIVEAKNDAGMKQLFINQGLLIPDPKPAPLSR</sequence>
<gene>
    <name evidence="3" type="ORF">COW49_01745</name>
</gene>
<accession>A0A2M7FCS8</accession>
<comment type="caution">
    <text evidence="3">The sequence shown here is derived from an EMBL/GenBank/DDBJ whole genome shotgun (WGS) entry which is preliminary data.</text>
</comment>
<feature type="transmembrane region" description="Helical" evidence="2">
    <location>
        <begin position="6"/>
        <end position="26"/>
    </location>
</feature>
<protein>
    <submittedName>
        <fullName evidence="3">Uncharacterized protein</fullName>
    </submittedName>
</protein>
<evidence type="ECO:0000313" key="3">
    <source>
        <dbReference type="EMBL" id="PIV87056.1"/>
    </source>
</evidence>
<feature type="coiled-coil region" evidence="1">
    <location>
        <begin position="28"/>
        <end position="55"/>
    </location>
</feature>
<dbReference type="Proteomes" id="UP000228497">
    <property type="component" value="Unassembled WGS sequence"/>
</dbReference>
<dbReference type="EMBL" id="PFFD01000079">
    <property type="protein sequence ID" value="PIV87056.1"/>
    <property type="molecule type" value="Genomic_DNA"/>
</dbReference>
<keyword evidence="2" id="KW-0812">Transmembrane</keyword>
<reference evidence="4" key="1">
    <citation type="submission" date="2017-09" db="EMBL/GenBank/DDBJ databases">
        <title>Depth-based differentiation of microbial function through sediment-hosted aquifers and enrichment of novel symbionts in the deep terrestrial subsurface.</title>
        <authorList>
            <person name="Probst A.J."/>
            <person name="Ladd B."/>
            <person name="Jarett J.K."/>
            <person name="Geller-Mcgrath D.E."/>
            <person name="Sieber C.M.K."/>
            <person name="Emerson J.B."/>
            <person name="Anantharaman K."/>
            <person name="Thomas B.C."/>
            <person name="Malmstrom R."/>
            <person name="Stieglmeier M."/>
            <person name="Klingl A."/>
            <person name="Woyke T."/>
            <person name="Ryan C.M."/>
            <person name="Banfield J.F."/>
        </authorList>
    </citation>
    <scope>NUCLEOTIDE SEQUENCE [LARGE SCALE GENOMIC DNA]</scope>
</reference>
<keyword evidence="2" id="KW-1133">Transmembrane helix</keyword>
<keyword evidence="1" id="KW-0175">Coiled coil</keyword>
<evidence type="ECO:0000256" key="2">
    <source>
        <dbReference type="SAM" id="Phobius"/>
    </source>
</evidence>
<name>A0A2M7FCS8_9BACT</name>